<proteinExistence type="predicted"/>
<dbReference type="InterPro" id="IPR036812">
    <property type="entry name" value="NAD(P)_OxRdtase_dom_sf"/>
</dbReference>
<protein>
    <submittedName>
        <fullName evidence="3">Aldo/keto reductase</fullName>
    </submittedName>
</protein>
<dbReference type="GO" id="GO:0005737">
    <property type="term" value="C:cytoplasm"/>
    <property type="evidence" value="ECO:0007669"/>
    <property type="project" value="TreeGrafter"/>
</dbReference>
<organism evidence="3">
    <name type="scientific">Cyanothece sp. (strain PCC 7425 / ATCC 29141)</name>
    <dbReference type="NCBI Taxonomy" id="395961"/>
    <lineage>
        <taxon>Bacteria</taxon>
        <taxon>Bacillati</taxon>
        <taxon>Cyanobacteriota</taxon>
        <taxon>Cyanophyceae</taxon>
        <taxon>Gomontiellales</taxon>
        <taxon>Cyanothecaceae</taxon>
        <taxon>Cyanothece</taxon>
    </lineage>
</organism>
<dbReference type="Pfam" id="PF00248">
    <property type="entry name" value="Aldo_ket_red"/>
    <property type="match status" value="1"/>
</dbReference>
<dbReference type="GO" id="GO:0016491">
    <property type="term" value="F:oxidoreductase activity"/>
    <property type="evidence" value="ECO:0007669"/>
    <property type="project" value="UniProtKB-KW"/>
</dbReference>
<dbReference type="PANTHER" id="PTHR43625">
    <property type="entry name" value="AFLATOXIN B1 ALDEHYDE REDUCTASE"/>
    <property type="match status" value="1"/>
</dbReference>
<evidence type="ECO:0000256" key="1">
    <source>
        <dbReference type="ARBA" id="ARBA00023002"/>
    </source>
</evidence>
<dbReference type="STRING" id="395961.Cyan7425_3927"/>
<dbReference type="eggNOG" id="COG0667">
    <property type="taxonomic scope" value="Bacteria"/>
</dbReference>
<dbReference type="CDD" id="cd19093">
    <property type="entry name" value="AKR_AtPLR-like"/>
    <property type="match status" value="1"/>
</dbReference>
<sequence length="321" mass="34632">MATTTLGKTGPTVPPLGIGTWAWGDKLFWGYGNAASSPSVRYGAAEVEAAFHTAVAQGVTFFDTAEVYGLGESERLLGQFIQSTTQPIQIATKYGPLPWRFTGEAVKTALSQSLDRLGLERITLYQVHWPFNFFMSDRTLFKALAEEVQAGRIEAVGVSNYTAAQMQRAHQLLADFGVPLAVNQVRYSLVTRQIETQGILATARQLGVTILAYSPLAQGLLTGKYTAEHPPQGARKADARFSPAGLARLSPVLDLLQQLGETYQKTPAQVALNWLTAQAGVIPIPGAKTADQSRENAGAIGWSLSAEDTARLDVASRPWLN</sequence>
<accession>B8HUP2</accession>
<dbReference type="PROSITE" id="PS00062">
    <property type="entry name" value="ALDOKETO_REDUCTASE_2"/>
    <property type="match status" value="1"/>
</dbReference>
<dbReference type="Gene3D" id="3.20.20.100">
    <property type="entry name" value="NADP-dependent oxidoreductase domain"/>
    <property type="match status" value="1"/>
</dbReference>
<dbReference type="EMBL" id="CP001344">
    <property type="protein sequence ID" value="ACL46244.1"/>
    <property type="molecule type" value="Genomic_DNA"/>
</dbReference>
<reference evidence="3" key="1">
    <citation type="submission" date="2009-01" db="EMBL/GenBank/DDBJ databases">
        <title>Complete sequence of chromosome Cyanothece sp. PCC 7425.</title>
        <authorList>
            <consortium name="US DOE Joint Genome Institute"/>
            <person name="Lucas S."/>
            <person name="Copeland A."/>
            <person name="Lapidus A."/>
            <person name="Glavina del Rio T."/>
            <person name="Dalin E."/>
            <person name="Tice H."/>
            <person name="Bruce D."/>
            <person name="Goodwin L."/>
            <person name="Pitluck S."/>
            <person name="Sims D."/>
            <person name="Meineke L."/>
            <person name="Brettin T."/>
            <person name="Detter J.C."/>
            <person name="Han C."/>
            <person name="Larimer F."/>
            <person name="Land M."/>
            <person name="Hauser L."/>
            <person name="Kyrpides N."/>
            <person name="Ovchinnikova G."/>
            <person name="Liberton M."/>
            <person name="Stoeckel J."/>
            <person name="Banerjee A."/>
            <person name="Singh A."/>
            <person name="Page L."/>
            <person name="Sato H."/>
            <person name="Zhao L."/>
            <person name="Sherman L."/>
            <person name="Pakrasi H."/>
            <person name="Richardson P."/>
        </authorList>
    </citation>
    <scope>NUCLEOTIDE SEQUENCE</scope>
    <source>
        <strain evidence="3">PCC 7425</strain>
    </source>
</reference>
<evidence type="ECO:0000313" key="3">
    <source>
        <dbReference type="EMBL" id="ACL46244.1"/>
    </source>
</evidence>
<dbReference type="AlphaFoldDB" id="B8HUP2"/>
<evidence type="ECO:0000259" key="2">
    <source>
        <dbReference type="Pfam" id="PF00248"/>
    </source>
</evidence>
<dbReference type="PANTHER" id="PTHR43625:SF88">
    <property type="entry name" value="OS07G0143000 PROTEIN"/>
    <property type="match status" value="1"/>
</dbReference>
<dbReference type="OrthoDB" id="9809990at2"/>
<dbReference type="KEGG" id="cyn:Cyan7425_3927"/>
<gene>
    <name evidence="3" type="ordered locus">Cyan7425_3927</name>
</gene>
<dbReference type="InterPro" id="IPR050791">
    <property type="entry name" value="Aldo-Keto_reductase"/>
</dbReference>
<dbReference type="InterPro" id="IPR020471">
    <property type="entry name" value="AKR"/>
</dbReference>
<name>B8HUP2_CYAP4</name>
<dbReference type="SUPFAM" id="SSF51430">
    <property type="entry name" value="NAD(P)-linked oxidoreductase"/>
    <property type="match status" value="1"/>
</dbReference>
<dbReference type="PRINTS" id="PR00069">
    <property type="entry name" value="ALDKETRDTASE"/>
</dbReference>
<dbReference type="InterPro" id="IPR018170">
    <property type="entry name" value="Aldo/ket_reductase_CS"/>
</dbReference>
<keyword evidence="1" id="KW-0560">Oxidoreductase</keyword>
<dbReference type="HOGENOM" id="CLU_023205_2_3_3"/>
<feature type="domain" description="NADP-dependent oxidoreductase" evidence="2">
    <location>
        <begin position="15"/>
        <end position="314"/>
    </location>
</feature>
<dbReference type="InterPro" id="IPR023210">
    <property type="entry name" value="NADP_OxRdtase_dom"/>
</dbReference>